<dbReference type="SUPFAM" id="SSF49464">
    <property type="entry name" value="Carboxypeptidase regulatory domain-like"/>
    <property type="match status" value="1"/>
</dbReference>
<dbReference type="Gene3D" id="2.170.130.10">
    <property type="entry name" value="TonB-dependent receptor, plug domain"/>
    <property type="match status" value="1"/>
</dbReference>
<evidence type="ECO:0000256" key="2">
    <source>
        <dbReference type="ARBA" id="ARBA00022448"/>
    </source>
</evidence>
<keyword evidence="4 7" id="KW-0812">Transmembrane</keyword>
<evidence type="ECO:0000256" key="5">
    <source>
        <dbReference type="ARBA" id="ARBA00023136"/>
    </source>
</evidence>
<keyword evidence="6 7" id="KW-0998">Cell outer membrane</keyword>
<evidence type="ECO:0000256" key="9">
    <source>
        <dbReference type="SAM" id="SignalP"/>
    </source>
</evidence>
<organism evidence="11 12">
    <name type="scientific">Muribaculum intestinale</name>
    <dbReference type="NCBI Taxonomy" id="1796646"/>
    <lineage>
        <taxon>Bacteria</taxon>
        <taxon>Pseudomonadati</taxon>
        <taxon>Bacteroidota</taxon>
        <taxon>Bacteroidia</taxon>
        <taxon>Bacteroidales</taxon>
        <taxon>Muribaculaceae</taxon>
        <taxon>Muribaculum</taxon>
    </lineage>
</organism>
<protein>
    <submittedName>
        <fullName evidence="11">SusC/RagA family TonB-linked outer membrane protein</fullName>
    </submittedName>
</protein>
<comment type="similarity">
    <text evidence="7">Belongs to the TonB-dependent receptor family.</text>
</comment>
<keyword evidence="5 7" id="KW-0472">Membrane</keyword>
<dbReference type="KEGG" id="pary:A4V02_08575"/>
<dbReference type="RefSeq" id="WP_068961078.1">
    <property type="nucleotide sequence ID" value="NZ_CAJTCT010000013.1"/>
</dbReference>
<dbReference type="InterPro" id="IPR012910">
    <property type="entry name" value="Plug_dom"/>
</dbReference>
<reference evidence="12" key="1">
    <citation type="submission" date="2016-04" db="EMBL/GenBank/DDBJ databases">
        <title>Complete Genome Sequences of Twelve Strains of a Stable Defined Moderately Diverse Mouse Microbiota 2 (sDMDMm2).</title>
        <authorList>
            <person name="Uchimura Y."/>
            <person name="Wyss M."/>
            <person name="Brugiroux S."/>
            <person name="Limenitakis J.P."/>
            <person name="Stecher B."/>
            <person name="McCoy K.D."/>
            <person name="Macpherson A.J."/>
        </authorList>
    </citation>
    <scope>NUCLEOTIDE SEQUENCE [LARGE SCALE GENOMIC DNA]</scope>
    <source>
        <strain evidence="12">YL27</strain>
    </source>
</reference>
<dbReference type="GeneID" id="65536916"/>
<evidence type="ECO:0000256" key="6">
    <source>
        <dbReference type="ARBA" id="ARBA00023237"/>
    </source>
</evidence>
<dbReference type="InterPro" id="IPR039426">
    <property type="entry name" value="TonB-dep_rcpt-like"/>
</dbReference>
<dbReference type="Gene3D" id="2.40.170.20">
    <property type="entry name" value="TonB-dependent receptor, beta-barrel domain"/>
    <property type="match status" value="1"/>
</dbReference>
<name>A0A1B1SAE6_9BACT</name>
<accession>A0A1Z2XI85</accession>
<dbReference type="OrthoDB" id="9768177at2"/>
<feature type="domain" description="TonB-dependent receptor plug" evidence="10">
    <location>
        <begin position="135"/>
        <end position="260"/>
    </location>
</feature>
<dbReference type="STRING" id="1796646.A4V02_08575"/>
<dbReference type="SUPFAM" id="SSF56935">
    <property type="entry name" value="Porins"/>
    <property type="match status" value="1"/>
</dbReference>
<evidence type="ECO:0000313" key="11">
    <source>
        <dbReference type="EMBL" id="ANU63775.1"/>
    </source>
</evidence>
<dbReference type="InterPro" id="IPR023996">
    <property type="entry name" value="TonB-dep_OMP_SusC/RagA"/>
</dbReference>
<feature type="chain" id="PRO_5008529333" evidence="9">
    <location>
        <begin position="30"/>
        <end position="1032"/>
    </location>
</feature>
<dbReference type="InterPro" id="IPR023997">
    <property type="entry name" value="TonB-dep_OMP_SusC/RagA_CS"/>
</dbReference>
<dbReference type="EMBL" id="CP015402">
    <property type="protein sequence ID" value="ANU63775.1"/>
    <property type="molecule type" value="Genomic_DNA"/>
</dbReference>
<dbReference type="NCBIfam" id="TIGR04056">
    <property type="entry name" value="OMP_RagA_SusC"/>
    <property type="match status" value="1"/>
</dbReference>
<evidence type="ECO:0000259" key="10">
    <source>
        <dbReference type="Pfam" id="PF07715"/>
    </source>
</evidence>
<evidence type="ECO:0000313" key="12">
    <source>
        <dbReference type="Proteomes" id="UP000186351"/>
    </source>
</evidence>
<evidence type="ECO:0000256" key="3">
    <source>
        <dbReference type="ARBA" id="ARBA00022452"/>
    </source>
</evidence>
<accession>A0A1B1SAE6</accession>
<keyword evidence="9" id="KW-0732">Signal</keyword>
<keyword evidence="3 7" id="KW-1134">Transmembrane beta strand</keyword>
<dbReference type="Gene3D" id="2.60.40.1120">
    <property type="entry name" value="Carboxypeptidase-like, regulatory domain"/>
    <property type="match status" value="1"/>
</dbReference>
<feature type="region of interest" description="Disordered" evidence="8">
    <location>
        <begin position="210"/>
        <end position="233"/>
    </location>
</feature>
<dbReference type="Proteomes" id="UP000186351">
    <property type="component" value="Chromosome"/>
</dbReference>
<proteinExistence type="inferred from homology"/>
<dbReference type="InterPro" id="IPR008969">
    <property type="entry name" value="CarboxyPept-like_regulatory"/>
</dbReference>
<keyword evidence="2 7" id="KW-0813">Transport</keyword>
<dbReference type="PROSITE" id="PS52016">
    <property type="entry name" value="TONB_DEPENDENT_REC_3"/>
    <property type="match status" value="1"/>
</dbReference>
<evidence type="ECO:0000256" key="8">
    <source>
        <dbReference type="SAM" id="MobiDB-lite"/>
    </source>
</evidence>
<dbReference type="GO" id="GO:0009279">
    <property type="term" value="C:cell outer membrane"/>
    <property type="evidence" value="ECO:0007669"/>
    <property type="project" value="UniProtKB-SubCell"/>
</dbReference>
<dbReference type="AlphaFoldDB" id="A0A1B1SAE6"/>
<keyword evidence="12" id="KW-1185">Reference proteome</keyword>
<dbReference type="Pfam" id="PF07715">
    <property type="entry name" value="Plug"/>
    <property type="match status" value="1"/>
</dbReference>
<sequence length="1032" mass="112705">MNVDYVKASLLAASVIACGQMLSAAPSNAPEPQAAVASSTAGTATGVVLDEAGDPLIGVSVSIEGKGAVGVTDLDGRFSVKAKPGQTLKFTYVGLAPETVKVPADGQPVTVVLKEDSKQLSEVVVTALGIKRATKSLTYNVQEVKASELTTVKDANFVNSLAGKVAGLNINASSSGPGASAKVVLRGSKSLSGNNNALYVIDGIPMPNLSDLDQPEDNFSGMGQSGDGASMINPEDIESMSVLSGAAASALYGSQASNGVILITTKKGNTNGLRVTYSNSTQFYRAMATPEFQNTYGAAQGEFASWGEKLNTPSDYDPVDFFQTGYNETNAVTVSTGNEKSQTFLSLAATNAEGIVKNNTLDRYNFTVRNSTQLLKDKLRLDVSASYMNVREQNMVAQGQYMNPIVATYLMSPGYGLDPYKNYERYDASRGFKVQYWPWGNQGLGMQNPYWVTNRDKFVNHKNRYMITAGLYWDNVLGVKGLDLSGRAKVDGADAIYEKKYSATTDAIFANEFGGYYKNDANTRQIYADVMAKYDRNFDFLALTAVAGASIEDTRYRMYGIGGSLNSVANKFTLLNIDYSTAKPEQENLRQQVQSVFGTLSLGFWNKVYLDVTERVEWNSNLGGANTNHYSYPSVGVTGILTDIFPMIKNDVLSFLKIRGAYSEVGNAFIEFIPNQTYPFELGSPSPSTTYPNRDLEPERTKSWEAGLEARLWMDKIRLNVSFYKTSTYNQVFKAPMSSGSGYEAVYLNGGQVDNKGIELSLGINQPLGPVEWTSNFTYTLNRNKIVKLLKPTTLANGIVVSQDVLDVVSLGNVKSRLIEGGSIGDLYVTVLKRDVHGNVIVDYQDNTVYKDDMAGPRGDGWVYAGNAEPKYTMGWRNDFYWNGFSLGFLINARIGGRAVSMTQAYMDAYGTSLTSAIARDNNGIIINGNKMPNAQKYIQFVGNNIGENYVYSATNVRLGELNFGYDVPVHKWVNWMQGLNVSFIGRNLFFFYKKAPFDPELTGSTSMGMSGMDYFMLPSMRQLGFSVKVTF</sequence>
<dbReference type="InterPro" id="IPR037066">
    <property type="entry name" value="Plug_dom_sf"/>
</dbReference>
<evidence type="ECO:0000256" key="7">
    <source>
        <dbReference type="PROSITE-ProRule" id="PRU01360"/>
    </source>
</evidence>
<comment type="subcellular location">
    <subcellularLocation>
        <location evidence="1 7">Cell outer membrane</location>
        <topology evidence="1 7">Multi-pass membrane protein</topology>
    </subcellularLocation>
</comment>
<dbReference type="PROSITE" id="PS51257">
    <property type="entry name" value="PROKAR_LIPOPROTEIN"/>
    <property type="match status" value="1"/>
</dbReference>
<gene>
    <name evidence="11" type="ORF">A4V02_08575</name>
</gene>
<evidence type="ECO:0000256" key="1">
    <source>
        <dbReference type="ARBA" id="ARBA00004571"/>
    </source>
</evidence>
<dbReference type="InterPro" id="IPR036942">
    <property type="entry name" value="Beta-barrel_TonB_sf"/>
</dbReference>
<evidence type="ECO:0000256" key="4">
    <source>
        <dbReference type="ARBA" id="ARBA00022692"/>
    </source>
</evidence>
<dbReference type="Pfam" id="PF13715">
    <property type="entry name" value="CarbopepD_reg_2"/>
    <property type="match status" value="1"/>
</dbReference>
<feature type="signal peptide" evidence="9">
    <location>
        <begin position="1"/>
        <end position="29"/>
    </location>
</feature>
<dbReference type="NCBIfam" id="TIGR04057">
    <property type="entry name" value="SusC_RagA_signa"/>
    <property type="match status" value="1"/>
</dbReference>